<keyword evidence="2" id="KW-0808">Transferase</keyword>
<evidence type="ECO:0000256" key="3">
    <source>
        <dbReference type="ARBA" id="ARBA00023315"/>
    </source>
</evidence>
<keyword evidence="3" id="KW-0012">Acyltransferase</keyword>
<comment type="similarity">
    <text evidence="1">Belongs to the carnitine/choline acetyltransferase family.</text>
</comment>
<keyword evidence="6" id="KW-1185">Reference proteome</keyword>
<dbReference type="AlphaFoldDB" id="A0A1I8FMV8"/>
<dbReference type="Gene3D" id="3.30.559.70">
    <property type="entry name" value="Choline/Carnitine o-acyltransferase, domain 2"/>
    <property type="match status" value="1"/>
</dbReference>
<feature type="domain" description="Choline/carnitine acyltransferase" evidence="5">
    <location>
        <begin position="322"/>
        <end position="486"/>
    </location>
</feature>
<dbReference type="InterPro" id="IPR039551">
    <property type="entry name" value="Cho/carn_acyl_trans"/>
</dbReference>
<dbReference type="Proteomes" id="UP000095280">
    <property type="component" value="Unplaced"/>
</dbReference>
<protein>
    <submittedName>
        <fullName evidence="7">Carn_acyltransf domain-containing protein</fullName>
    </submittedName>
</protein>
<dbReference type="PANTHER" id="PTHR22589">
    <property type="entry name" value="CARNITINE O-ACYLTRANSFERASE"/>
    <property type="match status" value="1"/>
</dbReference>
<dbReference type="Gene3D" id="3.30.559.10">
    <property type="entry name" value="Chloramphenicol acetyltransferase-like domain"/>
    <property type="match status" value="1"/>
</dbReference>
<evidence type="ECO:0000256" key="2">
    <source>
        <dbReference type="ARBA" id="ARBA00022679"/>
    </source>
</evidence>
<dbReference type="InterPro" id="IPR023213">
    <property type="entry name" value="CAT-like_dom_sf"/>
</dbReference>
<dbReference type="GO" id="GO:0019254">
    <property type="term" value="P:carnitine metabolic process, CoA-linked"/>
    <property type="evidence" value="ECO:0007669"/>
    <property type="project" value="TreeGrafter"/>
</dbReference>
<dbReference type="SUPFAM" id="SSF52777">
    <property type="entry name" value="CoA-dependent acyltransferases"/>
    <property type="match status" value="1"/>
</dbReference>
<dbReference type="GO" id="GO:0004092">
    <property type="term" value="F:carnitine O-acetyltransferase activity"/>
    <property type="evidence" value="ECO:0007669"/>
    <property type="project" value="TreeGrafter"/>
</dbReference>
<dbReference type="InterPro" id="IPR000542">
    <property type="entry name" value="Carn_acyl_trans"/>
</dbReference>
<proteinExistence type="inferred from homology"/>
<dbReference type="GO" id="GO:0005777">
    <property type="term" value="C:peroxisome"/>
    <property type="evidence" value="ECO:0007669"/>
    <property type="project" value="TreeGrafter"/>
</dbReference>
<accession>A0A1I8FMV8</accession>
<dbReference type="PANTHER" id="PTHR22589:SF103">
    <property type="entry name" value="CARNITINE O-ACETYL-TRANSFERASE, ISOFORM A-RELATED"/>
    <property type="match status" value="1"/>
</dbReference>
<dbReference type="InterPro" id="IPR042231">
    <property type="entry name" value="Cho/carn_acyl_trans_2"/>
</dbReference>
<feature type="compositionally biased region" description="Basic and acidic residues" evidence="4">
    <location>
        <begin position="540"/>
        <end position="550"/>
    </location>
</feature>
<dbReference type="WBParaSite" id="maker-unitig_41340-snap-gene-0.2-mRNA-1">
    <property type="protein sequence ID" value="maker-unitig_41340-snap-gene-0.2-mRNA-1"/>
    <property type="gene ID" value="maker-unitig_41340-snap-gene-0.2"/>
</dbReference>
<name>A0A1I8FMV8_9PLAT</name>
<sequence length="550" mass="58766">GRQVPRATVPPAALADCRRADVAETADGVVAAAAEGGLGLAVSAAEAAAALAEGAPARAPVLHASTNKVHGGLKFGRADIGQNVEFSSAISGLSSADKRSTYCPDTMQFLRHLGGLVLLPFPASLGAPSPPIPHMPPSDKSDTSSVASWRYINGTCALRDAGGLHCICCAVNSFGVGEQLGFCCWDVLSRARSDRWTLRLVVGEHCLPGRFRESSVINVNPRESGLPRQRFCSRADWLAFCREAALGLLSSITDRWRRQAAAAGGGSPGQRQRAMRQIERSAFLLCLDRPLLQGQEWARATRAERDARMTSTCRIGLPDIPCQLLDFKPYASFNKDLAEADAALQSHIDNLQITCLEFLTLTENCFGGPPAGLLQAVYQQHCATYESGSLRRFRLGRTDTIRSCTDESHAPAQAFRVACQAHSLLTAQAVAGQGIDRHLLGLRLIAKEHGLPQHPLFDSGAFRRAQHFQLSTSQVPSQTGATMSFGRGRCQTATVSAITSLTTNSWCVSLTAYSDAARNRLGSAGGQPEGQPAGYSRPDAALHSDRPAKL</sequence>
<evidence type="ECO:0000256" key="4">
    <source>
        <dbReference type="SAM" id="MobiDB-lite"/>
    </source>
</evidence>
<reference evidence="7" key="1">
    <citation type="submission" date="2016-11" db="UniProtKB">
        <authorList>
            <consortium name="WormBaseParasite"/>
        </authorList>
    </citation>
    <scope>IDENTIFICATION</scope>
</reference>
<feature type="region of interest" description="Disordered" evidence="4">
    <location>
        <begin position="521"/>
        <end position="550"/>
    </location>
</feature>
<evidence type="ECO:0000313" key="6">
    <source>
        <dbReference type="Proteomes" id="UP000095280"/>
    </source>
</evidence>
<evidence type="ECO:0000259" key="5">
    <source>
        <dbReference type="Pfam" id="PF00755"/>
    </source>
</evidence>
<evidence type="ECO:0000313" key="7">
    <source>
        <dbReference type="WBParaSite" id="maker-unitig_41340-snap-gene-0.2-mRNA-1"/>
    </source>
</evidence>
<evidence type="ECO:0000256" key="1">
    <source>
        <dbReference type="ARBA" id="ARBA00005232"/>
    </source>
</evidence>
<organism evidence="6 7">
    <name type="scientific">Macrostomum lignano</name>
    <dbReference type="NCBI Taxonomy" id="282301"/>
    <lineage>
        <taxon>Eukaryota</taxon>
        <taxon>Metazoa</taxon>
        <taxon>Spiralia</taxon>
        <taxon>Lophotrochozoa</taxon>
        <taxon>Platyhelminthes</taxon>
        <taxon>Rhabditophora</taxon>
        <taxon>Macrostomorpha</taxon>
        <taxon>Macrostomida</taxon>
        <taxon>Macrostomidae</taxon>
        <taxon>Macrostomum</taxon>
    </lineage>
</organism>
<dbReference type="Pfam" id="PF00755">
    <property type="entry name" value="Carn_acyltransf"/>
    <property type="match status" value="1"/>
</dbReference>